<evidence type="ECO:0000313" key="2">
    <source>
        <dbReference type="Proteomes" id="UP000266723"/>
    </source>
</evidence>
<dbReference type="EMBL" id="QGKV02000832">
    <property type="protein sequence ID" value="KAF3542315.1"/>
    <property type="molecule type" value="Genomic_DNA"/>
</dbReference>
<sequence>MAEEEEGAAMEDPWIAALEESWNQMSKARDFLKTETCNEVAAVIDALFKSQESIEYKSAF</sequence>
<dbReference type="Proteomes" id="UP000266723">
    <property type="component" value="Unassembled WGS sequence"/>
</dbReference>
<comment type="caution">
    <text evidence="1">The sequence shown here is derived from an EMBL/GenBank/DDBJ whole genome shotgun (WGS) entry which is preliminary data.</text>
</comment>
<gene>
    <name evidence="1" type="ORF">DY000_02010638</name>
</gene>
<evidence type="ECO:0000313" key="1">
    <source>
        <dbReference type="EMBL" id="KAF3542315.1"/>
    </source>
</evidence>
<protein>
    <submittedName>
        <fullName evidence="1">Uncharacterized protein</fullName>
    </submittedName>
</protein>
<reference evidence="1 2" key="1">
    <citation type="journal article" date="2020" name="BMC Genomics">
        <title>Intraspecific diversification of the crop wild relative Brassica cretica Lam. using demographic model selection.</title>
        <authorList>
            <person name="Kioukis A."/>
            <person name="Michalopoulou V.A."/>
            <person name="Briers L."/>
            <person name="Pirintsos S."/>
            <person name="Studholme D.J."/>
            <person name="Pavlidis P."/>
            <person name="Sarris P.F."/>
        </authorList>
    </citation>
    <scope>NUCLEOTIDE SEQUENCE [LARGE SCALE GENOMIC DNA]</scope>
    <source>
        <strain evidence="2">cv. PFS-1207/04</strain>
    </source>
</reference>
<name>A0ABQ7BS00_BRACR</name>
<organism evidence="1 2">
    <name type="scientific">Brassica cretica</name>
    <name type="common">Mustard</name>
    <dbReference type="NCBI Taxonomy" id="69181"/>
    <lineage>
        <taxon>Eukaryota</taxon>
        <taxon>Viridiplantae</taxon>
        <taxon>Streptophyta</taxon>
        <taxon>Embryophyta</taxon>
        <taxon>Tracheophyta</taxon>
        <taxon>Spermatophyta</taxon>
        <taxon>Magnoliopsida</taxon>
        <taxon>eudicotyledons</taxon>
        <taxon>Gunneridae</taxon>
        <taxon>Pentapetalae</taxon>
        <taxon>rosids</taxon>
        <taxon>malvids</taxon>
        <taxon>Brassicales</taxon>
        <taxon>Brassicaceae</taxon>
        <taxon>Brassiceae</taxon>
        <taxon>Brassica</taxon>
    </lineage>
</organism>
<accession>A0ABQ7BS00</accession>
<proteinExistence type="predicted"/>
<keyword evidence="2" id="KW-1185">Reference proteome</keyword>